<dbReference type="GO" id="GO:0004553">
    <property type="term" value="F:hydrolase activity, hydrolyzing O-glycosyl compounds"/>
    <property type="evidence" value="ECO:0007669"/>
    <property type="project" value="InterPro"/>
</dbReference>
<dbReference type="EMBL" id="JAUUTY010000002">
    <property type="protein sequence ID" value="KAK1677394.1"/>
    <property type="molecule type" value="Genomic_DNA"/>
</dbReference>
<comment type="similarity">
    <text evidence="1 5">Belongs to the glycosyl hydrolase 32 family.</text>
</comment>
<dbReference type="Proteomes" id="UP001231189">
    <property type="component" value="Unassembled WGS sequence"/>
</dbReference>
<organism evidence="9 11">
    <name type="scientific">Lolium multiflorum</name>
    <name type="common">Italian ryegrass</name>
    <name type="synonym">Lolium perenne subsp. multiflorum</name>
    <dbReference type="NCBI Taxonomy" id="4521"/>
    <lineage>
        <taxon>Eukaryota</taxon>
        <taxon>Viridiplantae</taxon>
        <taxon>Streptophyta</taxon>
        <taxon>Embryophyta</taxon>
        <taxon>Tracheophyta</taxon>
        <taxon>Spermatophyta</taxon>
        <taxon>Magnoliopsida</taxon>
        <taxon>Liliopsida</taxon>
        <taxon>Poales</taxon>
        <taxon>Poaceae</taxon>
        <taxon>BOP clade</taxon>
        <taxon>Pooideae</taxon>
        <taxon>Poodae</taxon>
        <taxon>Poeae</taxon>
        <taxon>Poeae Chloroplast Group 2 (Poeae type)</taxon>
        <taxon>Loliodinae</taxon>
        <taxon>Loliinae</taxon>
        <taxon>Lolium</taxon>
    </lineage>
</organism>
<dbReference type="InterPro" id="IPR013189">
    <property type="entry name" value="Glyco_hydro_32_C"/>
</dbReference>
<evidence type="ECO:0000259" key="7">
    <source>
        <dbReference type="Pfam" id="PF00251"/>
    </source>
</evidence>
<dbReference type="PROSITE" id="PS00609">
    <property type="entry name" value="GLYCOSYL_HYDROL_F32"/>
    <property type="match status" value="1"/>
</dbReference>
<keyword evidence="6" id="KW-0812">Transmembrane</keyword>
<keyword evidence="6" id="KW-0472">Membrane</keyword>
<dbReference type="InterPro" id="IPR001362">
    <property type="entry name" value="Glyco_hydro_32"/>
</dbReference>
<feature type="domain" description="Glycosyl hydrolase family 32 C-terminal" evidence="8">
    <location>
        <begin position="422"/>
        <end position="611"/>
    </location>
</feature>
<feature type="transmembrane region" description="Helical" evidence="6">
    <location>
        <begin position="12"/>
        <end position="35"/>
    </location>
</feature>
<dbReference type="PANTHER" id="PTHR31953">
    <property type="entry name" value="BETA-FRUCTOFURANOSIDASE, INSOLUBLE ISOENZYME CWINV1-RELATED"/>
    <property type="match status" value="1"/>
</dbReference>
<evidence type="ECO:0000256" key="4">
    <source>
        <dbReference type="ARBA" id="ARBA00023295"/>
    </source>
</evidence>
<evidence type="ECO:0000256" key="2">
    <source>
        <dbReference type="ARBA" id="ARBA00022801"/>
    </source>
</evidence>
<keyword evidence="11" id="KW-1185">Reference proteome</keyword>
<dbReference type="CDD" id="cd18624">
    <property type="entry name" value="GH32_Fruct1-like"/>
    <property type="match status" value="1"/>
</dbReference>
<dbReference type="InterPro" id="IPR018053">
    <property type="entry name" value="Glyco_hydro_32_AS"/>
</dbReference>
<evidence type="ECO:0000256" key="5">
    <source>
        <dbReference type="RuleBase" id="RU362110"/>
    </source>
</evidence>
<dbReference type="AlphaFoldDB" id="A0AAD8T7J0"/>
<dbReference type="Gene3D" id="2.60.120.560">
    <property type="entry name" value="Exo-inulinase, domain 1"/>
    <property type="match status" value="1"/>
</dbReference>
<name>A0AAD8T7J0_LOLMU</name>
<dbReference type="Pfam" id="PF08244">
    <property type="entry name" value="Glyco_hydro_32C"/>
    <property type="match status" value="1"/>
</dbReference>
<dbReference type="InterPro" id="IPR013148">
    <property type="entry name" value="Glyco_hydro_32_N"/>
</dbReference>
<keyword evidence="2 5" id="KW-0378">Hydrolase</keyword>
<dbReference type="Pfam" id="PF00251">
    <property type="entry name" value="Glyco_hydro_32N"/>
    <property type="match status" value="1"/>
</dbReference>
<evidence type="ECO:0000256" key="3">
    <source>
        <dbReference type="ARBA" id="ARBA00023180"/>
    </source>
</evidence>
<dbReference type="SMART" id="SM00640">
    <property type="entry name" value="Glyco_32"/>
    <property type="match status" value="1"/>
</dbReference>
<sequence length="618" mass="67898">MELHHHQTSGAVRWRVCAAVLGASAVIALLVTHALTAGSARVGLAGDVHVPVRILTATTGTAREAGASQKASGWRGAASGKDASADRFRWSKAALQWQRTAFHFQPKKNYMNDPNGPVYYRGLYHFFYQYNPKGAVWGNIAWGHAVSRDLIRWRHLPLAMVPDHWYDINGVLTGSITILPNGTVVLLYTGNTNTLEQVQCLALPADPSDPLLRSWIKHPANPVIFRPPGVGKKDFRDPTTAWFDKSDHTWRTLIGSKDDHGHAGIAIMYKTKDFVKYERIPGVVHRVEGTGMWECVDLYHVGAGNNSSGKPLYVMKASMDDERHDYYALGTYNAAANTWTPMEPEADVGIGLRYNWGKFFASTTFYDPVKRRRVLWGYVGETDSTPTDAIKGWSSVQAMPRTVALDEKTRTNLIQWPVEELGTLRHNVSYHNGITIGAGFVSPLHLGQTAQLDIEASFRLDASAVAALNEADVLYNCSTSGGAANRGVLGPFGLLIHADVGRREQTAVYFYVSRNLDWGLRTHFCHDESRSSLAKDVVKRVVGSIVPVLEGEAFSVRVLVDHSIVESFAMGGRLTATSRVYPTKAIYAAGGVYVFNNATGSTVTVEKLVVHEMGSSSI</sequence>
<reference evidence="9" key="1">
    <citation type="submission" date="2023-07" db="EMBL/GenBank/DDBJ databases">
        <title>A chromosome-level genome assembly of Lolium multiflorum.</title>
        <authorList>
            <person name="Chen Y."/>
            <person name="Copetti D."/>
            <person name="Kolliker R."/>
            <person name="Studer B."/>
        </authorList>
    </citation>
    <scope>NUCLEOTIDE SEQUENCE</scope>
    <source>
        <strain evidence="9">02402/16</strain>
        <tissue evidence="9">Leaf</tissue>
    </source>
</reference>
<evidence type="ECO:0000313" key="11">
    <source>
        <dbReference type="Proteomes" id="UP001231189"/>
    </source>
</evidence>
<gene>
    <name evidence="9" type="ORF">QYE76_038242</name>
    <name evidence="10" type="ORF">QYE76_038254</name>
</gene>
<dbReference type="SUPFAM" id="SSF75005">
    <property type="entry name" value="Arabinanase/levansucrase/invertase"/>
    <property type="match status" value="1"/>
</dbReference>
<comment type="caution">
    <text evidence="9">The sequence shown here is derived from an EMBL/GenBank/DDBJ whole genome shotgun (WGS) entry which is preliminary data.</text>
</comment>
<dbReference type="SUPFAM" id="SSF49899">
    <property type="entry name" value="Concanavalin A-like lectins/glucanases"/>
    <property type="match status" value="1"/>
</dbReference>
<protein>
    <submittedName>
        <fullName evidence="9">Uncharacterized protein</fullName>
    </submittedName>
</protein>
<dbReference type="EMBL" id="JAUUTY010000002">
    <property type="protein sequence ID" value="KAK1677406.1"/>
    <property type="molecule type" value="Genomic_DNA"/>
</dbReference>
<evidence type="ECO:0000256" key="6">
    <source>
        <dbReference type="SAM" id="Phobius"/>
    </source>
</evidence>
<dbReference type="InterPro" id="IPR050551">
    <property type="entry name" value="Fructan_Metab_Enzymes"/>
</dbReference>
<evidence type="ECO:0000256" key="1">
    <source>
        <dbReference type="ARBA" id="ARBA00009902"/>
    </source>
</evidence>
<evidence type="ECO:0000313" key="9">
    <source>
        <dbReference type="EMBL" id="KAK1677394.1"/>
    </source>
</evidence>
<keyword evidence="4 5" id="KW-0326">Glycosidase</keyword>
<feature type="domain" description="Glycosyl hydrolase family 32 N-terminal" evidence="7">
    <location>
        <begin position="103"/>
        <end position="417"/>
    </location>
</feature>
<keyword evidence="6" id="KW-1133">Transmembrane helix</keyword>
<dbReference type="InterPro" id="IPR013320">
    <property type="entry name" value="ConA-like_dom_sf"/>
</dbReference>
<keyword evidence="3" id="KW-0325">Glycoprotein</keyword>
<proteinExistence type="inferred from homology"/>
<accession>A0AAD8T7J0</accession>
<evidence type="ECO:0000313" key="10">
    <source>
        <dbReference type="EMBL" id="KAK1677406.1"/>
    </source>
</evidence>
<dbReference type="GO" id="GO:0005975">
    <property type="term" value="P:carbohydrate metabolic process"/>
    <property type="evidence" value="ECO:0007669"/>
    <property type="project" value="InterPro"/>
</dbReference>
<evidence type="ECO:0000259" key="8">
    <source>
        <dbReference type="Pfam" id="PF08244"/>
    </source>
</evidence>
<dbReference type="Gene3D" id="2.115.10.20">
    <property type="entry name" value="Glycosyl hydrolase domain, family 43"/>
    <property type="match status" value="1"/>
</dbReference>
<dbReference type="InterPro" id="IPR023296">
    <property type="entry name" value="Glyco_hydro_beta-prop_sf"/>
</dbReference>